<comment type="caution">
    <text evidence="1">The sequence shown here is derived from an EMBL/GenBank/DDBJ whole genome shotgun (WGS) entry which is preliminary data.</text>
</comment>
<dbReference type="EMBL" id="JYDV01004200">
    <property type="protein sequence ID" value="KRY95627.1"/>
    <property type="molecule type" value="Genomic_DNA"/>
</dbReference>
<sequence length="35" mass="4034">MNTISNNIAQCEIEAELKIRNEQKKQHVCHHSKAS</sequence>
<evidence type="ECO:0000313" key="1">
    <source>
        <dbReference type="EMBL" id="KRY94593.1"/>
    </source>
</evidence>
<protein>
    <submittedName>
        <fullName evidence="1">Uncharacterized protein</fullName>
    </submittedName>
</protein>
<dbReference type="Proteomes" id="UP000054805">
    <property type="component" value="Unassembled WGS sequence"/>
</dbReference>
<name>A0A0V1G8P5_TRIPS</name>
<dbReference type="EMBL" id="JYDS01005167">
    <property type="protein sequence ID" value="KRY94593.1"/>
    <property type="molecule type" value="Genomic_DNA"/>
</dbReference>
<accession>A0A0V1G8P5</accession>
<organism evidence="1 3">
    <name type="scientific">Trichinella pseudospiralis</name>
    <name type="common">Parasitic roundworm</name>
    <dbReference type="NCBI Taxonomy" id="6337"/>
    <lineage>
        <taxon>Eukaryota</taxon>
        <taxon>Metazoa</taxon>
        <taxon>Ecdysozoa</taxon>
        <taxon>Nematoda</taxon>
        <taxon>Enoplea</taxon>
        <taxon>Dorylaimia</taxon>
        <taxon>Trichinellida</taxon>
        <taxon>Trichinellidae</taxon>
        <taxon>Trichinella</taxon>
    </lineage>
</organism>
<dbReference type="AlphaFoldDB" id="A0A0V1G8P5"/>
<dbReference type="Proteomes" id="UP000054826">
    <property type="component" value="Unassembled WGS sequence"/>
</dbReference>
<evidence type="ECO:0000313" key="2">
    <source>
        <dbReference type="EMBL" id="KRY95627.1"/>
    </source>
</evidence>
<proteinExistence type="predicted"/>
<evidence type="ECO:0000313" key="3">
    <source>
        <dbReference type="Proteomes" id="UP000054805"/>
    </source>
</evidence>
<evidence type="ECO:0000313" key="4">
    <source>
        <dbReference type="Proteomes" id="UP000054826"/>
    </source>
</evidence>
<reference evidence="3 4" key="1">
    <citation type="submission" date="2015-01" db="EMBL/GenBank/DDBJ databases">
        <title>Evolution of Trichinella species and genotypes.</title>
        <authorList>
            <person name="Korhonen P.K."/>
            <person name="Edoardo P."/>
            <person name="Giuseppe L.R."/>
            <person name="Gasser R.B."/>
        </authorList>
    </citation>
    <scope>NUCLEOTIDE SEQUENCE [LARGE SCALE GENOMIC DNA]</scope>
    <source>
        <strain evidence="2">ISS176</strain>
        <strain evidence="1">ISS588</strain>
    </source>
</reference>
<gene>
    <name evidence="1" type="ORF">T4B_1667</name>
    <name evidence="2" type="ORF">T4C_10029</name>
</gene>
<keyword evidence="3" id="KW-1185">Reference proteome</keyword>